<name>A0A6G7GU76_KUEST</name>
<dbReference type="AlphaFoldDB" id="A0A6G7GU76"/>
<evidence type="ECO:0000313" key="2">
    <source>
        <dbReference type="Proteomes" id="UP000501926"/>
    </source>
</evidence>
<evidence type="ECO:0000313" key="1">
    <source>
        <dbReference type="EMBL" id="QII13011.1"/>
    </source>
</evidence>
<protein>
    <submittedName>
        <fullName evidence="1">Uncharacterized protein</fullName>
    </submittedName>
</protein>
<organism evidence="1 2">
    <name type="scientific">Kuenenia stuttgartiensis</name>
    <dbReference type="NCBI Taxonomy" id="174633"/>
    <lineage>
        <taxon>Bacteria</taxon>
        <taxon>Pseudomonadati</taxon>
        <taxon>Planctomycetota</taxon>
        <taxon>Candidatus Brocadiia</taxon>
        <taxon>Candidatus Brocadiales</taxon>
        <taxon>Candidatus Brocadiaceae</taxon>
        <taxon>Candidatus Kuenenia</taxon>
    </lineage>
</organism>
<sequence length="40" mass="4604">MIGNCFCFKKEDTTKIKKNASFFLVILRSEREGISPYTST</sequence>
<dbReference type="EMBL" id="CP049055">
    <property type="protein sequence ID" value="QII13011.1"/>
    <property type="molecule type" value="Genomic_DNA"/>
</dbReference>
<accession>A0A6G7GU76</accession>
<gene>
    <name evidence="1" type="ORF">KsCSTR_36320</name>
</gene>
<proteinExistence type="predicted"/>
<dbReference type="Proteomes" id="UP000501926">
    <property type="component" value="Chromosome"/>
</dbReference>
<reference evidence="1 2" key="1">
    <citation type="submission" date="2020-02" db="EMBL/GenBank/DDBJ databases">
        <title>Newly sequenced genome of strain CSTR1 showed variability in Candidatus Kuenenia stuttgartiensis genomes.</title>
        <authorList>
            <person name="Ding C."/>
            <person name="Adrian L."/>
        </authorList>
    </citation>
    <scope>NUCLEOTIDE SEQUENCE [LARGE SCALE GENOMIC DNA]</scope>
    <source>
        <strain evidence="1 2">CSTR1</strain>
    </source>
</reference>